<dbReference type="KEGG" id="asoc:CB4_02631"/>
<dbReference type="Pfam" id="PF07833">
    <property type="entry name" value="Cu_amine_oxidN1"/>
    <property type="match status" value="1"/>
</dbReference>
<feature type="domain" description="Copper amine oxidase-like N-terminal" evidence="2">
    <location>
        <begin position="31"/>
        <end position="139"/>
    </location>
</feature>
<dbReference type="AlphaFoldDB" id="A0A0U4WIR8"/>
<keyword evidence="4" id="KW-1185">Reference proteome</keyword>
<dbReference type="InterPro" id="IPR036582">
    <property type="entry name" value="Mao_N_sf"/>
</dbReference>
<dbReference type="InterPro" id="IPR012854">
    <property type="entry name" value="Cu_amine_oxidase-like_N"/>
</dbReference>
<feature type="domain" description="Cell wall hydrolase SleB" evidence="1">
    <location>
        <begin position="178"/>
        <end position="285"/>
    </location>
</feature>
<dbReference type="SUPFAM" id="SSF55383">
    <property type="entry name" value="Copper amine oxidase, domain N"/>
    <property type="match status" value="1"/>
</dbReference>
<protein>
    <submittedName>
        <fullName evidence="3">Spore cortex-lytic enzyme</fullName>
    </submittedName>
</protein>
<dbReference type="Gene3D" id="3.30.457.10">
    <property type="entry name" value="Copper amine oxidase-like, N-terminal domain"/>
    <property type="match status" value="1"/>
</dbReference>
<dbReference type="Proteomes" id="UP000217696">
    <property type="component" value="Chromosome"/>
</dbReference>
<accession>A0A0U4WIR8</accession>
<evidence type="ECO:0000259" key="2">
    <source>
        <dbReference type="Pfam" id="PF07833"/>
    </source>
</evidence>
<sequence length="286" mass="31319">MKKRKLSLLLTLSLLTSAAPTVGLAASSAVTINGKTVQTETLMQNDTMLVPARFFMNTGVVVQWSEAYQAVVLTKGNITISLPSQQSYADVLVHPGTTWHRDQLPVVTTDRKDGTYIPLRYAAETLGMTVWYDAESQSASVHTNSSGPVKILESTPSPEAKDPAMHWLYQLTEAEAGGESLQGKIAVAASVLNRVKTPGWPKSVKDVIFEVAHVNGSDYYQYSPVLDKRIYNVTPSQETIKAVNLALHGTDPSKQAVIFYNPEKTANQWVRSREVTTVIGDHVFAK</sequence>
<dbReference type="Gene3D" id="1.10.10.2520">
    <property type="entry name" value="Cell wall hydrolase SleB, domain 1"/>
    <property type="match status" value="1"/>
</dbReference>
<evidence type="ECO:0000313" key="3">
    <source>
        <dbReference type="EMBL" id="BAU28457.1"/>
    </source>
</evidence>
<evidence type="ECO:0000313" key="4">
    <source>
        <dbReference type="Proteomes" id="UP000217696"/>
    </source>
</evidence>
<gene>
    <name evidence="3" type="primary">sleB_2</name>
    <name evidence="3" type="ORF">CB4_02631</name>
</gene>
<dbReference type="InterPro" id="IPR042047">
    <property type="entry name" value="SleB_dom1"/>
</dbReference>
<dbReference type="Pfam" id="PF07486">
    <property type="entry name" value="Hydrolase_2"/>
    <property type="match status" value="1"/>
</dbReference>
<dbReference type="EMBL" id="AP017312">
    <property type="protein sequence ID" value="BAU28457.1"/>
    <property type="molecule type" value="Genomic_DNA"/>
</dbReference>
<name>A0A0U4WIR8_9BACL</name>
<evidence type="ECO:0000259" key="1">
    <source>
        <dbReference type="Pfam" id="PF07486"/>
    </source>
</evidence>
<proteinExistence type="predicted"/>
<dbReference type="OrthoDB" id="9785345at2"/>
<dbReference type="GO" id="GO:0016787">
    <property type="term" value="F:hydrolase activity"/>
    <property type="evidence" value="ECO:0007669"/>
    <property type="project" value="InterPro"/>
</dbReference>
<dbReference type="Gene3D" id="6.20.240.60">
    <property type="match status" value="1"/>
</dbReference>
<organism evidence="3 4">
    <name type="scientific">Aneurinibacillus soli</name>
    <dbReference type="NCBI Taxonomy" id="1500254"/>
    <lineage>
        <taxon>Bacteria</taxon>
        <taxon>Bacillati</taxon>
        <taxon>Bacillota</taxon>
        <taxon>Bacilli</taxon>
        <taxon>Bacillales</taxon>
        <taxon>Paenibacillaceae</taxon>
        <taxon>Aneurinibacillus group</taxon>
        <taxon>Aneurinibacillus</taxon>
    </lineage>
</organism>
<dbReference type="RefSeq" id="WP_096466209.1">
    <property type="nucleotide sequence ID" value="NZ_AP017312.1"/>
</dbReference>
<dbReference type="InterPro" id="IPR011105">
    <property type="entry name" value="Cell_wall_hydrolase_SleB"/>
</dbReference>
<reference evidence="3 4" key="1">
    <citation type="submission" date="2015-12" db="EMBL/GenBank/DDBJ databases">
        <title>Genome sequence of Aneurinibacillus soli.</title>
        <authorList>
            <person name="Lee J.S."/>
            <person name="Lee K.C."/>
            <person name="Kim K.K."/>
            <person name="Lee B.W."/>
        </authorList>
    </citation>
    <scope>NUCLEOTIDE SEQUENCE [LARGE SCALE GENOMIC DNA]</scope>
    <source>
        <strain evidence="3 4">CB4</strain>
    </source>
</reference>